<dbReference type="RefSeq" id="WP_074642755.1">
    <property type="nucleotide sequence ID" value="NZ_FNBL01000003.1"/>
</dbReference>
<gene>
    <name evidence="1" type="ORF">SAMN04488117_10394</name>
</gene>
<evidence type="ECO:0008006" key="3">
    <source>
        <dbReference type="Google" id="ProtNLM"/>
    </source>
</evidence>
<evidence type="ECO:0000313" key="2">
    <source>
        <dbReference type="Proteomes" id="UP000182284"/>
    </source>
</evidence>
<dbReference type="OrthoDB" id="7688092at2"/>
<sequence>MFSIFDGMDAKCLFLSQSKILAHTLPIMLVENDATVTCCEDYSEFMRYLDAIPGINFAFIDVDSFGGIAAQYDRIREMRERFPDVATILVSSDFSTDEFGTHRLFLADVSLRLPVTYSCLELALLQAPVNNRVWVQRLNSAFTHAPTRSVAQSLKLGQRDFGNHP</sequence>
<protein>
    <recommendedName>
        <fullName evidence="3">Response regulatory domain-containing protein</fullName>
    </recommendedName>
</protein>
<dbReference type="EMBL" id="FNBL01000003">
    <property type="protein sequence ID" value="SDF24662.1"/>
    <property type="molecule type" value="Genomic_DNA"/>
</dbReference>
<dbReference type="AlphaFoldDB" id="A0A1G7JI57"/>
<name>A0A1G7JI57_9RHOB</name>
<dbReference type="Proteomes" id="UP000182284">
    <property type="component" value="Unassembled WGS sequence"/>
</dbReference>
<organism evidence="1 2">
    <name type="scientific">Celeribacter baekdonensis</name>
    <dbReference type="NCBI Taxonomy" id="875171"/>
    <lineage>
        <taxon>Bacteria</taxon>
        <taxon>Pseudomonadati</taxon>
        <taxon>Pseudomonadota</taxon>
        <taxon>Alphaproteobacteria</taxon>
        <taxon>Rhodobacterales</taxon>
        <taxon>Roseobacteraceae</taxon>
        <taxon>Celeribacter</taxon>
    </lineage>
</organism>
<proteinExistence type="predicted"/>
<evidence type="ECO:0000313" key="1">
    <source>
        <dbReference type="EMBL" id="SDF24662.1"/>
    </source>
</evidence>
<reference evidence="1 2" key="1">
    <citation type="submission" date="2016-10" db="EMBL/GenBank/DDBJ databases">
        <authorList>
            <person name="de Groot N.N."/>
        </authorList>
    </citation>
    <scope>NUCLEOTIDE SEQUENCE [LARGE SCALE GENOMIC DNA]</scope>
    <source>
        <strain evidence="1 2">DSM 27375</strain>
    </source>
</reference>
<accession>A0A1G7JI57</accession>